<dbReference type="AlphaFoldDB" id="A0A9Q6YD59"/>
<proteinExistence type="predicted"/>
<reference evidence="2 3" key="1">
    <citation type="submission" date="2020-11" db="EMBL/GenBank/DDBJ databases">
        <title>The Complete Genome of Pseudomonas fragi A13BB.</title>
        <authorList>
            <person name="Awolope O.K."/>
            <person name="O'Driscoll N.H."/>
            <person name="Di Salvo A."/>
            <person name="Lamb A.J."/>
        </authorList>
    </citation>
    <scope>NUCLEOTIDE SEQUENCE [LARGE SCALE GENOMIC DNA]</scope>
    <source>
        <strain evidence="2 3">A13BB</strain>
    </source>
</reference>
<accession>A0A9Q6YD59</accession>
<evidence type="ECO:0000256" key="1">
    <source>
        <dbReference type="SAM" id="MobiDB-lite"/>
    </source>
</evidence>
<protein>
    <submittedName>
        <fullName evidence="2">Uncharacterized protein</fullName>
    </submittedName>
</protein>
<feature type="compositionally biased region" description="Basic and acidic residues" evidence="1">
    <location>
        <begin position="107"/>
        <end position="121"/>
    </location>
</feature>
<dbReference type="EMBL" id="CP065202">
    <property type="protein sequence ID" value="QPL30865.1"/>
    <property type="molecule type" value="Genomic_DNA"/>
</dbReference>
<dbReference type="Pfam" id="PF17273">
    <property type="entry name" value="DUF5338"/>
    <property type="match status" value="1"/>
</dbReference>
<sequence>MTYDRSKTIGRVAFLAHCDVIRDLLEKGHRNKEVFAELEAKLTISYSQFNRYVLRYITGEQNNGHQRKRTAQISPPTPYPAPTPAPSGEARNSDAQVFKTGQKRAQFKHDPNSGNTRDDLI</sequence>
<dbReference type="RefSeq" id="WP_196882942.1">
    <property type="nucleotide sequence ID" value="NZ_CP065202.1"/>
</dbReference>
<dbReference type="InterPro" id="IPR035225">
    <property type="entry name" value="DUF5338"/>
</dbReference>
<feature type="compositionally biased region" description="Pro residues" evidence="1">
    <location>
        <begin position="75"/>
        <end position="85"/>
    </location>
</feature>
<feature type="region of interest" description="Disordered" evidence="1">
    <location>
        <begin position="58"/>
        <end position="121"/>
    </location>
</feature>
<organism evidence="2 3">
    <name type="scientific">Pseudomonas fragi</name>
    <dbReference type="NCBI Taxonomy" id="296"/>
    <lineage>
        <taxon>Bacteria</taxon>
        <taxon>Pseudomonadati</taxon>
        <taxon>Pseudomonadota</taxon>
        <taxon>Gammaproteobacteria</taxon>
        <taxon>Pseudomonadales</taxon>
        <taxon>Pseudomonadaceae</taxon>
        <taxon>Pseudomonas</taxon>
    </lineage>
</organism>
<evidence type="ECO:0000313" key="2">
    <source>
        <dbReference type="EMBL" id="QPL30865.1"/>
    </source>
</evidence>
<gene>
    <name evidence="2" type="ORF">I5R27_18865</name>
</gene>
<name>A0A9Q6YD59_PSEFR</name>
<dbReference type="Proteomes" id="UP000594467">
    <property type="component" value="Chromosome"/>
</dbReference>
<evidence type="ECO:0000313" key="3">
    <source>
        <dbReference type="Proteomes" id="UP000594467"/>
    </source>
</evidence>